<evidence type="ECO:0000256" key="1">
    <source>
        <dbReference type="SAM" id="Phobius"/>
    </source>
</evidence>
<dbReference type="AlphaFoldDB" id="A0A1T4NQ55"/>
<dbReference type="Proteomes" id="UP000189956">
    <property type="component" value="Unassembled WGS sequence"/>
</dbReference>
<proteinExistence type="predicted"/>
<sequence>MISPRARLFYKLLPFPATSFLKSLSQTFPKSPNALIRWLSKVLTLSLLILVWSIISLLDRMLSVPHRNTFCQGTECILSGKLWKSLNCIDGFLILKSHKGSINAIPFVADEVSETLVGRCFLNPYLIIILSWK</sequence>
<accession>A0A1T4NQ55</accession>
<protein>
    <submittedName>
        <fullName evidence="2">Uncharacterized protein</fullName>
    </submittedName>
</protein>
<reference evidence="2 3" key="1">
    <citation type="submission" date="2017-02" db="EMBL/GenBank/DDBJ databases">
        <authorList>
            <person name="Peterson S.W."/>
        </authorList>
    </citation>
    <scope>NUCLEOTIDE SEQUENCE [LARGE SCALE GENOMIC DNA]</scope>
    <source>
        <strain evidence="2 3">ATCC 700135</strain>
    </source>
</reference>
<gene>
    <name evidence="2" type="ORF">SAMN02745205_01965</name>
</gene>
<evidence type="ECO:0000313" key="3">
    <source>
        <dbReference type="Proteomes" id="UP000189956"/>
    </source>
</evidence>
<dbReference type="EMBL" id="FUWL01000024">
    <property type="protein sequence ID" value="SJZ81255.1"/>
    <property type="molecule type" value="Genomic_DNA"/>
</dbReference>
<evidence type="ECO:0000313" key="2">
    <source>
        <dbReference type="EMBL" id="SJZ81255.1"/>
    </source>
</evidence>
<keyword evidence="1" id="KW-0812">Transmembrane</keyword>
<feature type="transmembrane region" description="Helical" evidence="1">
    <location>
        <begin position="35"/>
        <end position="58"/>
    </location>
</feature>
<keyword evidence="1" id="KW-0472">Membrane</keyword>
<keyword evidence="1" id="KW-1133">Transmembrane helix</keyword>
<name>A0A1T4NQ55_PORCN</name>
<organism evidence="2 3">
    <name type="scientific">Porphyromonas cangingivalis</name>
    <dbReference type="NCBI Taxonomy" id="36874"/>
    <lineage>
        <taxon>Bacteria</taxon>
        <taxon>Pseudomonadati</taxon>
        <taxon>Bacteroidota</taxon>
        <taxon>Bacteroidia</taxon>
        <taxon>Bacteroidales</taxon>
        <taxon>Porphyromonadaceae</taxon>
        <taxon>Porphyromonas</taxon>
    </lineage>
</organism>